<reference evidence="1" key="1">
    <citation type="submission" date="2022-06" db="EMBL/GenBank/DDBJ databases">
        <authorList>
            <person name="Legras J.-L."/>
            <person name="Devillers H."/>
            <person name="Grondin C."/>
        </authorList>
    </citation>
    <scope>NUCLEOTIDE SEQUENCE</scope>
    <source>
        <strain evidence="1">CLIB 1444</strain>
    </source>
</reference>
<accession>A0ACA9Y9W9</accession>
<name>A0ACA9Y9W9_9ASCO</name>
<evidence type="ECO:0000313" key="2">
    <source>
        <dbReference type="Proteomes" id="UP001152531"/>
    </source>
</evidence>
<organism evidence="1 2">
    <name type="scientific">[Candida] jaroonii</name>
    <dbReference type="NCBI Taxonomy" id="467808"/>
    <lineage>
        <taxon>Eukaryota</taxon>
        <taxon>Fungi</taxon>
        <taxon>Dikarya</taxon>
        <taxon>Ascomycota</taxon>
        <taxon>Saccharomycotina</taxon>
        <taxon>Pichiomycetes</taxon>
        <taxon>Debaryomycetaceae</taxon>
        <taxon>Yamadazyma</taxon>
    </lineage>
</organism>
<dbReference type="EMBL" id="CALSDN010000007">
    <property type="protein sequence ID" value="CAH6721844.1"/>
    <property type="molecule type" value="Genomic_DNA"/>
</dbReference>
<protein>
    <submittedName>
        <fullName evidence="1">Uncharacterized protein</fullName>
    </submittedName>
</protein>
<evidence type="ECO:0000313" key="1">
    <source>
        <dbReference type="EMBL" id="CAH6721844.1"/>
    </source>
</evidence>
<keyword evidence="2" id="KW-1185">Reference proteome</keyword>
<sequence length="290" mass="32510">MESETSQTTTSDTPDDSEFYSTDSESCNFETDSSAPEISSLLAGLQINDTSSTPLNADVPVSRSSSSDEGGLTPSSGSLSGVSDQSQLGLILRKNYSMETIVMESFAQSDPLQELLSTCQSLNSFEAEEIVKFANSPIGTFLANNWKKILQNKQLFVQVAIPCAYGGRRKYLSIRTDTRARFGEIFPDALCCKENPKKRQLNATLMGMIGHYLIRIGIDNNYEIIGGYKLSASRLRLNMGFIHLWHENFDPCHLTYVKTKILRRLRHKKFWPINYAFIEAVLSLSPKNYR</sequence>
<gene>
    <name evidence="1" type="ORF">CLIB1444_07S03730</name>
</gene>
<comment type="caution">
    <text evidence="1">The sequence shown here is derived from an EMBL/GenBank/DDBJ whole genome shotgun (WGS) entry which is preliminary data.</text>
</comment>
<proteinExistence type="predicted"/>
<dbReference type="Proteomes" id="UP001152531">
    <property type="component" value="Unassembled WGS sequence"/>
</dbReference>